<evidence type="ECO:0000313" key="3">
    <source>
        <dbReference type="Proteomes" id="UP000478052"/>
    </source>
</evidence>
<feature type="non-terminal residue" evidence="2">
    <location>
        <position position="48"/>
    </location>
</feature>
<protein>
    <submittedName>
        <fullName evidence="2">THAP domain-containing protein 9</fullName>
    </submittedName>
</protein>
<dbReference type="AlphaFoldDB" id="A0A6G0VJ81"/>
<comment type="caution">
    <text evidence="2">The sequence shown here is derived from an EMBL/GenBank/DDBJ whole genome shotgun (WGS) entry which is preliminary data.</text>
</comment>
<proteinExistence type="predicted"/>
<evidence type="ECO:0000313" key="2">
    <source>
        <dbReference type="EMBL" id="KAF0690407.1"/>
    </source>
</evidence>
<dbReference type="Proteomes" id="UP000478052">
    <property type="component" value="Unassembled WGS sequence"/>
</dbReference>
<dbReference type="Pfam" id="PF21787">
    <property type="entry name" value="TNP-like_RNaseH_N"/>
    <property type="match status" value="1"/>
</dbReference>
<keyword evidence="3" id="KW-1185">Reference proteome</keyword>
<organism evidence="2 3">
    <name type="scientific">Aphis craccivora</name>
    <name type="common">Cowpea aphid</name>
    <dbReference type="NCBI Taxonomy" id="307492"/>
    <lineage>
        <taxon>Eukaryota</taxon>
        <taxon>Metazoa</taxon>
        <taxon>Ecdysozoa</taxon>
        <taxon>Arthropoda</taxon>
        <taxon>Hexapoda</taxon>
        <taxon>Insecta</taxon>
        <taxon>Pterygota</taxon>
        <taxon>Neoptera</taxon>
        <taxon>Paraneoptera</taxon>
        <taxon>Hemiptera</taxon>
        <taxon>Sternorrhyncha</taxon>
        <taxon>Aphidomorpha</taxon>
        <taxon>Aphidoidea</taxon>
        <taxon>Aphididae</taxon>
        <taxon>Aphidini</taxon>
        <taxon>Aphis</taxon>
        <taxon>Aphis</taxon>
    </lineage>
</organism>
<dbReference type="OrthoDB" id="7312725at2759"/>
<evidence type="ECO:0000259" key="1">
    <source>
        <dbReference type="Pfam" id="PF21787"/>
    </source>
</evidence>
<reference evidence="2 3" key="1">
    <citation type="submission" date="2019-08" db="EMBL/GenBank/DDBJ databases">
        <title>Whole genome of Aphis craccivora.</title>
        <authorList>
            <person name="Voronova N.V."/>
            <person name="Shulinski R.S."/>
            <person name="Bandarenka Y.V."/>
            <person name="Zhorov D.G."/>
            <person name="Warner D."/>
        </authorList>
    </citation>
    <scope>NUCLEOTIDE SEQUENCE [LARGE SCALE GENOMIC DNA]</scope>
    <source>
        <strain evidence="2">180601</strain>
        <tissue evidence="2">Whole Body</tissue>
    </source>
</reference>
<feature type="domain" description="Transposable element P transposase-like RNase H" evidence="1">
    <location>
        <begin position="2"/>
        <end position="46"/>
    </location>
</feature>
<accession>A0A6G0VJ81</accession>
<name>A0A6G0VJ81_APHCR</name>
<gene>
    <name evidence="2" type="ORF">FWK35_00031831</name>
</gene>
<sequence length="48" mass="4976">MNGTTAAEKSNLITTCLQNFNDTGVIVKSLTFDGAASNISMVKILGAN</sequence>
<dbReference type="EMBL" id="VUJU01016227">
    <property type="protein sequence ID" value="KAF0690407.1"/>
    <property type="molecule type" value="Genomic_DNA"/>
</dbReference>
<dbReference type="InterPro" id="IPR048365">
    <property type="entry name" value="TNP-like_RNaseH_N"/>
</dbReference>